<dbReference type="EMBL" id="CAJMWQ010001327">
    <property type="protein sequence ID" value="CAE6446220.1"/>
    <property type="molecule type" value="Genomic_DNA"/>
</dbReference>
<dbReference type="SUPFAM" id="SSF52540">
    <property type="entry name" value="P-loop containing nucleoside triphosphate hydrolases"/>
    <property type="match status" value="1"/>
</dbReference>
<dbReference type="AlphaFoldDB" id="A0A8H3B2C4"/>
<dbReference type="InterPro" id="IPR006703">
    <property type="entry name" value="G_AIG1"/>
</dbReference>
<dbReference type="InterPro" id="IPR003593">
    <property type="entry name" value="AAA+_ATPase"/>
</dbReference>
<evidence type="ECO:0000256" key="2">
    <source>
        <dbReference type="SAM" id="MobiDB-lite"/>
    </source>
</evidence>
<evidence type="ECO:0000259" key="3">
    <source>
        <dbReference type="SMART" id="SM00382"/>
    </source>
</evidence>
<comment type="caution">
    <text evidence="4">The sequence shown here is derived from an EMBL/GenBank/DDBJ whole genome shotgun (WGS) entry which is preliminary data.</text>
</comment>
<organism evidence="4 5">
    <name type="scientific">Rhizoctonia solani</name>
    <dbReference type="NCBI Taxonomy" id="456999"/>
    <lineage>
        <taxon>Eukaryota</taxon>
        <taxon>Fungi</taxon>
        <taxon>Dikarya</taxon>
        <taxon>Basidiomycota</taxon>
        <taxon>Agaricomycotina</taxon>
        <taxon>Agaricomycetes</taxon>
        <taxon>Cantharellales</taxon>
        <taxon>Ceratobasidiaceae</taxon>
        <taxon>Rhizoctonia</taxon>
    </lineage>
</organism>
<dbReference type="Pfam" id="PF04548">
    <property type="entry name" value="AIG1"/>
    <property type="match status" value="1"/>
</dbReference>
<dbReference type="PANTHER" id="PTHR32046:SF12">
    <property type="entry name" value="AIG1-TYPE G DOMAIN-CONTAINING PROTEIN"/>
    <property type="match status" value="1"/>
</dbReference>
<evidence type="ECO:0000256" key="1">
    <source>
        <dbReference type="ARBA" id="ARBA00022741"/>
    </source>
</evidence>
<dbReference type="InterPro" id="IPR027417">
    <property type="entry name" value="P-loop_NTPase"/>
</dbReference>
<dbReference type="PANTHER" id="PTHR32046">
    <property type="entry name" value="G DOMAIN-CONTAINING PROTEIN"/>
    <property type="match status" value="1"/>
</dbReference>
<protein>
    <recommendedName>
        <fullName evidence="3">AAA+ ATPase domain-containing protein</fullName>
    </recommendedName>
</protein>
<reference evidence="4" key="1">
    <citation type="submission" date="2021-01" db="EMBL/GenBank/DDBJ databases">
        <authorList>
            <person name="Kaushik A."/>
        </authorList>
    </citation>
    <scope>NUCLEOTIDE SEQUENCE</scope>
    <source>
        <strain evidence="4">AG1-1B</strain>
    </source>
</reference>
<proteinExistence type="predicted"/>
<name>A0A8H3B2C4_9AGAM</name>
<dbReference type="Gene3D" id="3.40.50.300">
    <property type="entry name" value="P-loop containing nucleotide triphosphate hydrolases"/>
    <property type="match status" value="1"/>
</dbReference>
<feature type="compositionally biased region" description="Basic residues" evidence="2">
    <location>
        <begin position="622"/>
        <end position="642"/>
    </location>
</feature>
<feature type="region of interest" description="Disordered" evidence="2">
    <location>
        <begin position="144"/>
        <end position="167"/>
    </location>
</feature>
<feature type="domain" description="AAA+ ATPase" evidence="3">
    <location>
        <begin position="271"/>
        <end position="406"/>
    </location>
</feature>
<sequence length="830" mass="93254">MLRALATMLPISMRKNIGLLLTNCDLDTQNLETDSFPSEFSHLQSWTFQDPLPFCLSYRAQEKQGTQRQRATQKRKLEGIYDAAVDTANEIIEWIDQTPVQPTTGMLRMSDRIRDIEGHFEEIIRATVKYKALRQSLVNLRREGNETKRSRASSLSHGPKSKADREPIDAKIKLMQANINKALESLQQQERSIGQRRARVLGLVQSINQDSLGVDFADYIHGALPGKIDEEISRLEMCASILASEVTGDTARILPGLIPMKSVLGPLRMKKRLTILLVGETGCGKTAFMSLLLNLFQGYDAFELEDENNTDVESGLKKQESQTSDATLYTVTSPDGTEIQILDTPGLADTRGIQQDEQHKAKINKAIQEFVITIDAVLIMANGTTERMPAATNYTLSTLTSLFPYSIVDNIAFIFTHCDSFTRNLDMAGLPETLRKSKHWTLENPLAYHKKYQREVNAGGSESTLKEGRERLESIYKKTVLTLNEWLDWADARYPQPTHEINRLYQTMVDIEAQIEAAISLMTRLGERRRELQTAQHGLENHRMSKSAIQELCNKTMDYWEREPDAKHHTLCIASDCYGNCHIDCSVAFTLDPSKLGRLCLAFVYPVDDAQRTKTESDSSSKSRRCNHCPHKASEHRHYKNKHVKRTRALHPTAKADLAKAETEEQRLEVARRVVQEALDSIQLELDTVQATVNSLVDAYNSKSLNKNFAGHINSAIQMMELRLEELMSKPGTEYEQDIVRNGIQKLKSKLDVLRNSQEKKSGVIKYASKAFGSVVDSTVGAVGAAWNTVKNNPAKSRGPGLIPDRGDSRICLTPDCTHCGPRDLVLHGV</sequence>
<feature type="region of interest" description="Disordered" evidence="2">
    <location>
        <begin position="612"/>
        <end position="642"/>
    </location>
</feature>
<dbReference type="GO" id="GO:0005525">
    <property type="term" value="F:GTP binding"/>
    <property type="evidence" value="ECO:0007669"/>
    <property type="project" value="InterPro"/>
</dbReference>
<evidence type="ECO:0000313" key="4">
    <source>
        <dbReference type="EMBL" id="CAE6446220.1"/>
    </source>
</evidence>
<keyword evidence="1" id="KW-0547">Nucleotide-binding</keyword>
<accession>A0A8H3B2C4</accession>
<feature type="compositionally biased region" description="Basic and acidic residues" evidence="2">
    <location>
        <begin position="612"/>
        <end position="621"/>
    </location>
</feature>
<evidence type="ECO:0000313" key="5">
    <source>
        <dbReference type="Proteomes" id="UP000663826"/>
    </source>
</evidence>
<dbReference type="SMART" id="SM00382">
    <property type="entry name" value="AAA"/>
    <property type="match status" value="1"/>
</dbReference>
<dbReference type="Proteomes" id="UP000663826">
    <property type="component" value="Unassembled WGS sequence"/>
</dbReference>
<gene>
    <name evidence="4" type="ORF">RDB_LOCUS74834</name>
</gene>